<protein>
    <submittedName>
        <fullName evidence="2">Uncharacterized protein</fullName>
    </submittedName>
</protein>
<keyword evidence="3" id="KW-1185">Reference proteome</keyword>
<name>A0AAV7NHB3_PLEWA</name>
<evidence type="ECO:0000256" key="1">
    <source>
        <dbReference type="SAM" id="MobiDB-lite"/>
    </source>
</evidence>
<feature type="region of interest" description="Disordered" evidence="1">
    <location>
        <begin position="1"/>
        <end position="30"/>
    </location>
</feature>
<comment type="caution">
    <text evidence="2">The sequence shown here is derived from an EMBL/GenBank/DDBJ whole genome shotgun (WGS) entry which is preliminary data.</text>
</comment>
<evidence type="ECO:0000313" key="3">
    <source>
        <dbReference type="Proteomes" id="UP001066276"/>
    </source>
</evidence>
<evidence type="ECO:0000313" key="2">
    <source>
        <dbReference type="EMBL" id="KAJ1114881.1"/>
    </source>
</evidence>
<dbReference type="AlphaFoldDB" id="A0AAV7NHB3"/>
<gene>
    <name evidence="2" type="ORF">NDU88_003111</name>
</gene>
<dbReference type="Proteomes" id="UP001066276">
    <property type="component" value="Chromosome 8"/>
</dbReference>
<accession>A0AAV7NHB3</accession>
<proteinExistence type="predicted"/>
<dbReference type="EMBL" id="JANPWB010000012">
    <property type="protein sequence ID" value="KAJ1114881.1"/>
    <property type="molecule type" value="Genomic_DNA"/>
</dbReference>
<reference evidence="2" key="1">
    <citation type="journal article" date="2022" name="bioRxiv">
        <title>Sequencing and chromosome-scale assembly of the giantPleurodeles waltlgenome.</title>
        <authorList>
            <person name="Brown T."/>
            <person name="Elewa A."/>
            <person name="Iarovenko S."/>
            <person name="Subramanian E."/>
            <person name="Araus A.J."/>
            <person name="Petzold A."/>
            <person name="Susuki M."/>
            <person name="Suzuki K.-i.T."/>
            <person name="Hayashi T."/>
            <person name="Toyoda A."/>
            <person name="Oliveira C."/>
            <person name="Osipova E."/>
            <person name="Leigh N.D."/>
            <person name="Simon A."/>
            <person name="Yun M.H."/>
        </authorList>
    </citation>
    <scope>NUCLEOTIDE SEQUENCE</scope>
    <source>
        <strain evidence="2">20211129_DDA</strain>
        <tissue evidence="2">Liver</tissue>
    </source>
</reference>
<organism evidence="2 3">
    <name type="scientific">Pleurodeles waltl</name>
    <name type="common">Iberian ribbed newt</name>
    <dbReference type="NCBI Taxonomy" id="8319"/>
    <lineage>
        <taxon>Eukaryota</taxon>
        <taxon>Metazoa</taxon>
        <taxon>Chordata</taxon>
        <taxon>Craniata</taxon>
        <taxon>Vertebrata</taxon>
        <taxon>Euteleostomi</taxon>
        <taxon>Amphibia</taxon>
        <taxon>Batrachia</taxon>
        <taxon>Caudata</taxon>
        <taxon>Salamandroidea</taxon>
        <taxon>Salamandridae</taxon>
        <taxon>Pleurodelinae</taxon>
        <taxon>Pleurodeles</taxon>
    </lineage>
</organism>
<sequence length="94" mass="10910">MEGEQQLESAPLEDWPLPDPRPDISPTYSKLMNNSPDPLRVLREAWEGDTGVLDDWVEALQNLREIGMRACFRLMQLRILHREYYSLPLGAMIL</sequence>